<reference evidence="2" key="1">
    <citation type="submission" date="2024-08" db="EMBL/GenBank/DDBJ databases">
        <authorList>
            <person name="Chaddad Z."/>
            <person name="Lamrabet M."/>
            <person name="Bouhnik O."/>
            <person name="Alami S."/>
            <person name="Wipf D."/>
            <person name="Courty P.E."/>
            <person name="Missbah El Idrissi M."/>
        </authorList>
    </citation>
    <scope>NUCLEOTIDE SEQUENCE</scope>
    <source>
        <strain evidence="2">LLZ17</strain>
    </source>
</reference>
<dbReference type="RefSeq" id="WP_369722219.1">
    <property type="nucleotide sequence ID" value="NZ_CP165734.1"/>
</dbReference>
<evidence type="ECO:0000256" key="1">
    <source>
        <dbReference type="SAM" id="MobiDB-lite"/>
    </source>
</evidence>
<gene>
    <name evidence="2" type="ORF">AB8Z38_35715</name>
</gene>
<sequence>MATGTVNGLSTGQPGVNQRTGAENGLGTGTTPGTNTAGTASSSGAPAANAQNAAPAGGIGRPTRTKEQDSDSKIDQENNKADRTVGQICKNC</sequence>
<evidence type="ECO:0000313" key="2">
    <source>
        <dbReference type="EMBL" id="XDV57783.1"/>
    </source>
</evidence>
<dbReference type="EMBL" id="CP165734">
    <property type="protein sequence ID" value="XDV57783.1"/>
    <property type="molecule type" value="Genomic_DNA"/>
</dbReference>
<feature type="compositionally biased region" description="Low complexity" evidence="1">
    <location>
        <begin position="31"/>
        <end position="56"/>
    </location>
</feature>
<proteinExistence type="predicted"/>
<accession>A0AB39XIS4</accession>
<protein>
    <recommendedName>
        <fullName evidence="3">Oxidoreductase</fullName>
    </recommendedName>
</protein>
<feature type="compositionally biased region" description="Basic and acidic residues" evidence="1">
    <location>
        <begin position="64"/>
        <end position="83"/>
    </location>
</feature>
<evidence type="ECO:0008006" key="3">
    <source>
        <dbReference type="Google" id="ProtNLM"/>
    </source>
</evidence>
<feature type="compositionally biased region" description="Polar residues" evidence="1">
    <location>
        <begin position="1"/>
        <end position="21"/>
    </location>
</feature>
<organism evidence="2">
    <name type="scientific">Bradyrhizobium sp. LLZ17</name>
    <dbReference type="NCBI Taxonomy" id="3239388"/>
    <lineage>
        <taxon>Bacteria</taxon>
        <taxon>Pseudomonadati</taxon>
        <taxon>Pseudomonadota</taxon>
        <taxon>Alphaproteobacteria</taxon>
        <taxon>Hyphomicrobiales</taxon>
        <taxon>Nitrobacteraceae</taxon>
        <taxon>Bradyrhizobium</taxon>
    </lineage>
</organism>
<name>A0AB39XIS4_9BRAD</name>
<dbReference type="AlphaFoldDB" id="A0AB39XIS4"/>
<feature type="region of interest" description="Disordered" evidence="1">
    <location>
        <begin position="1"/>
        <end position="92"/>
    </location>
</feature>